<dbReference type="EMBL" id="WSTB01000001">
    <property type="protein sequence ID" value="MWB93052.1"/>
    <property type="molecule type" value="Genomic_DNA"/>
</dbReference>
<proteinExistence type="predicted"/>
<reference evidence="1 2" key="1">
    <citation type="submission" date="2019-12" db="EMBL/GenBank/DDBJ databases">
        <authorList>
            <person name="Kim Y.S."/>
        </authorList>
    </citation>
    <scope>NUCLEOTIDE SEQUENCE [LARGE SCALE GENOMIC DNA]</scope>
    <source>
        <strain evidence="1 2">GA093</strain>
    </source>
</reference>
<sequence>MPDISLKLNNKILCTLTQNYDKSFTLEELTKTVLPHFERMNINNENLSLEREKQANVLDALIFLADNGLIFLNPLTDESSIKIS</sequence>
<protein>
    <submittedName>
        <fullName evidence="1">Uncharacterized protein</fullName>
    </submittedName>
</protein>
<organism evidence="1 2">
    <name type="scientific">Flavobacterium hydrocarbonoxydans</name>
    <dbReference type="NCBI Taxonomy" id="2683249"/>
    <lineage>
        <taxon>Bacteria</taxon>
        <taxon>Pseudomonadati</taxon>
        <taxon>Bacteroidota</taxon>
        <taxon>Flavobacteriia</taxon>
        <taxon>Flavobacteriales</taxon>
        <taxon>Flavobacteriaceae</taxon>
        <taxon>Flavobacterium</taxon>
    </lineage>
</organism>
<evidence type="ECO:0000313" key="2">
    <source>
        <dbReference type="Proteomes" id="UP000471501"/>
    </source>
</evidence>
<dbReference type="Proteomes" id="UP000471501">
    <property type="component" value="Unassembled WGS sequence"/>
</dbReference>
<comment type="caution">
    <text evidence="1">The sequence shown here is derived from an EMBL/GenBank/DDBJ whole genome shotgun (WGS) entry which is preliminary data.</text>
</comment>
<keyword evidence="2" id="KW-1185">Reference proteome</keyword>
<evidence type="ECO:0000313" key="1">
    <source>
        <dbReference type="EMBL" id="MWB93052.1"/>
    </source>
</evidence>
<accession>A0A6I4NJS4</accession>
<dbReference type="RefSeq" id="WP_160372978.1">
    <property type="nucleotide sequence ID" value="NZ_WSTB01000001.1"/>
</dbReference>
<gene>
    <name evidence="1" type="ORF">GON26_01645</name>
</gene>
<dbReference type="AlphaFoldDB" id="A0A6I4NJS4"/>
<name>A0A6I4NJS4_9FLAO</name>